<evidence type="ECO:0000256" key="1">
    <source>
        <dbReference type="SAM" id="MobiDB-lite"/>
    </source>
</evidence>
<dbReference type="Proteomes" id="UP000054560">
    <property type="component" value="Unassembled WGS sequence"/>
</dbReference>
<dbReference type="EMBL" id="KQ241666">
    <property type="protein sequence ID" value="KNC86133.1"/>
    <property type="molecule type" value="Genomic_DNA"/>
</dbReference>
<evidence type="ECO:0000313" key="2">
    <source>
        <dbReference type="EMBL" id="KNC86133.1"/>
    </source>
</evidence>
<evidence type="ECO:0000313" key="3">
    <source>
        <dbReference type="Proteomes" id="UP000054560"/>
    </source>
</evidence>
<feature type="compositionally biased region" description="Basic residues" evidence="1">
    <location>
        <begin position="18"/>
        <end position="38"/>
    </location>
</feature>
<feature type="compositionally biased region" description="Basic and acidic residues" evidence="1">
    <location>
        <begin position="62"/>
        <end position="72"/>
    </location>
</feature>
<keyword evidence="3" id="KW-1185">Reference proteome</keyword>
<organism evidence="2 3">
    <name type="scientific">Sphaeroforma arctica JP610</name>
    <dbReference type="NCBI Taxonomy" id="667725"/>
    <lineage>
        <taxon>Eukaryota</taxon>
        <taxon>Ichthyosporea</taxon>
        <taxon>Ichthyophonida</taxon>
        <taxon>Sphaeroforma</taxon>
    </lineage>
</organism>
<proteinExistence type="predicted"/>
<feature type="region of interest" description="Disordered" evidence="1">
    <location>
        <begin position="1"/>
        <end position="137"/>
    </location>
</feature>
<feature type="compositionally biased region" description="Basic and acidic residues" evidence="1">
    <location>
        <begin position="1"/>
        <end position="11"/>
    </location>
</feature>
<sequence length="137" mass="15607">MMAHALPKEIFDDVTMCKPHKSKKSKKPKEKKGKRNPKKGSAEDQPEPPESKSESPTPKGRRFTDDYMRELRQLAAAFKEYKDQKNTGKRKFTVEMKSKSSSGDESRTSPEFEESDSSGPDNQPPSAKRSKTSTRRR</sequence>
<dbReference type="GeneID" id="25902206"/>
<dbReference type="RefSeq" id="XP_014160035.1">
    <property type="nucleotide sequence ID" value="XM_014304560.1"/>
</dbReference>
<reference evidence="2 3" key="1">
    <citation type="submission" date="2011-02" db="EMBL/GenBank/DDBJ databases">
        <title>The Genome Sequence of Sphaeroforma arctica JP610.</title>
        <authorList>
            <consortium name="The Broad Institute Genome Sequencing Platform"/>
            <person name="Russ C."/>
            <person name="Cuomo C."/>
            <person name="Young S.K."/>
            <person name="Zeng Q."/>
            <person name="Gargeya S."/>
            <person name="Alvarado L."/>
            <person name="Berlin A."/>
            <person name="Chapman S.B."/>
            <person name="Chen Z."/>
            <person name="Freedman E."/>
            <person name="Gellesch M."/>
            <person name="Goldberg J."/>
            <person name="Griggs A."/>
            <person name="Gujja S."/>
            <person name="Heilman E."/>
            <person name="Heiman D."/>
            <person name="Howarth C."/>
            <person name="Mehta T."/>
            <person name="Neiman D."/>
            <person name="Pearson M."/>
            <person name="Roberts A."/>
            <person name="Saif S."/>
            <person name="Shea T."/>
            <person name="Shenoy N."/>
            <person name="Sisk P."/>
            <person name="Stolte C."/>
            <person name="Sykes S."/>
            <person name="White J."/>
            <person name="Yandava C."/>
            <person name="Burger G."/>
            <person name="Gray M.W."/>
            <person name="Holland P.W.H."/>
            <person name="King N."/>
            <person name="Lang F.B.F."/>
            <person name="Roger A.J."/>
            <person name="Ruiz-Trillo I."/>
            <person name="Haas B."/>
            <person name="Nusbaum C."/>
            <person name="Birren B."/>
        </authorList>
    </citation>
    <scope>NUCLEOTIDE SEQUENCE [LARGE SCALE GENOMIC DNA]</scope>
    <source>
        <strain evidence="2 3">JP610</strain>
    </source>
</reference>
<accession>A0A0L0GD26</accession>
<protein>
    <submittedName>
        <fullName evidence="2">Uncharacterized protein</fullName>
    </submittedName>
</protein>
<gene>
    <name evidence="2" type="ORF">SARC_01702</name>
</gene>
<dbReference type="AlphaFoldDB" id="A0A0L0GD26"/>
<feature type="compositionally biased region" description="Basic residues" evidence="1">
    <location>
        <begin position="128"/>
        <end position="137"/>
    </location>
</feature>
<name>A0A0L0GD26_9EUKA</name>
<feature type="compositionally biased region" description="Basic and acidic residues" evidence="1">
    <location>
        <begin position="79"/>
        <end position="110"/>
    </location>
</feature>